<evidence type="ECO:0000313" key="1">
    <source>
        <dbReference type="EMBL" id="CAH8322253.1"/>
    </source>
</evidence>
<dbReference type="Proteomes" id="UP001642260">
    <property type="component" value="Unassembled WGS sequence"/>
</dbReference>
<evidence type="ECO:0000313" key="2">
    <source>
        <dbReference type="Proteomes" id="UP001642260"/>
    </source>
</evidence>
<accession>A0ABC8JCP9</accession>
<dbReference type="AlphaFoldDB" id="A0ABC8JCP9"/>
<keyword evidence="2" id="KW-1185">Reference proteome</keyword>
<protein>
    <submittedName>
        <fullName evidence="1">Uncharacterized protein</fullName>
    </submittedName>
</protein>
<reference evidence="1 2" key="1">
    <citation type="submission" date="2022-03" db="EMBL/GenBank/DDBJ databases">
        <authorList>
            <person name="Macdonald S."/>
            <person name="Ahmed S."/>
            <person name="Newling K."/>
        </authorList>
    </citation>
    <scope>NUCLEOTIDE SEQUENCE [LARGE SCALE GENOMIC DNA]</scope>
</reference>
<organism evidence="1 2">
    <name type="scientific">Eruca vesicaria subsp. sativa</name>
    <name type="common">Garden rocket</name>
    <name type="synonym">Eruca sativa</name>
    <dbReference type="NCBI Taxonomy" id="29727"/>
    <lineage>
        <taxon>Eukaryota</taxon>
        <taxon>Viridiplantae</taxon>
        <taxon>Streptophyta</taxon>
        <taxon>Embryophyta</taxon>
        <taxon>Tracheophyta</taxon>
        <taxon>Spermatophyta</taxon>
        <taxon>Magnoliopsida</taxon>
        <taxon>eudicotyledons</taxon>
        <taxon>Gunneridae</taxon>
        <taxon>Pentapetalae</taxon>
        <taxon>rosids</taxon>
        <taxon>malvids</taxon>
        <taxon>Brassicales</taxon>
        <taxon>Brassicaceae</taxon>
        <taxon>Brassiceae</taxon>
        <taxon>Eruca</taxon>
    </lineage>
</organism>
<gene>
    <name evidence="1" type="ORF">ERUC_LOCUS9554</name>
</gene>
<comment type="caution">
    <text evidence="1">The sequence shown here is derived from an EMBL/GenBank/DDBJ whole genome shotgun (WGS) entry which is preliminary data.</text>
</comment>
<sequence>MVRGLIVRLRVSSVASDLSPPEGCPFFDLSSLLRLQLDGCIRSRWTAKEAVISGARYRTTASSDHGFSSYRRWSLFSGLLWARVRILLSGKLWFSLEAVGAVAIRV</sequence>
<proteinExistence type="predicted"/>
<name>A0ABC8JCP9_ERUVS</name>
<dbReference type="EMBL" id="CAKOAT010097376">
    <property type="protein sequence ID" value="CAH8322253.1"/>
    <property type="molecule type" value="Genomic_DNA"/>
</dbReference>